<accession>A0A9P7MA55</accession>
<organism evidence="2 3">
    <name type="scientific">Claviceps pazoutovae</name>
    <dbReference type="NCBI Taxonomy" id="1649127"/>
    <lineage>
        <taxon>Eukaryota</taxon>
        <taxon>Fungi</taxon>
        <taxon>Dikarya</taxon>
        <taxon>Ascomycota</taxon>
        <taxon>Pezizomycotina</taxon>
        <taxon>Sordariomycetes</taxon>
        <taxon>Hypocreomycetidae</taxon>
        <taxon>Hypocreales</taxon>
        <taxon>Clavicipitaceae</taxon>
        <taxon>Claviceps</taxon>
    </lineage>
</organism>
<evidence type="ECO:0000256" key="1">
    <source>
        <dbReference type="SAM" id="MobiDB-lite"/>
    </source>
</evidence>
<evidence type="ECO:0000313" key="2">
    <source>
        <dbReference type="EMBL" id="KAG5934632.1"/>
    </source>
</evidence>
<dbReference type="EMBL" id="SRPO01000296">
    <property type="protein sequence ID" value="KAG5934632.1"/>
    <property type="molecule type" value="Genomic_DNA"/>
</dbReference>
<dbReference type="OrthoDB" id="4951328at2759"/>
<dbReference type="AlphaFoldDB" id="A0A9P7MA55"/>
<comment type="caution">
    <text evidence="2">The sequence shown here is derived from an EMBL/GenBank/DDBJ whole genome shotgun (WGS) entry which is preliminary data.</text>
</comment>
<sequence length="162" mass="17599">MADRRDRRHSAPTLYPFQATEEGSEGNTSAGTTATSSGVSEAATRRADDKKTGYDTREGKVGQVQKQDAGSLAARRTDMSQETGYSLNNELNDVEMEDVGPDYLVTQYVATVDVEPADIEMMDVEMVDAEPNHAVGVSRRPIAAMRRRTLGAAVSGGRTERR</sequence>
<proteinExistence type="predicted"/>
<feature type="compositionally biased region" description="Basic residues" evidence="1">
    <location>
        <begin position="1"/>
        <end position="10"/>
    </location>
</feature>
<feature type="compositionally biased region" description="Basic and acidic residues" evidence="1">
    <location>
        <begin position="43"/>
        <end position="60"/>
    </location>
</feature>
<name>A0A9P7MA55_9HYPO</name>
<protein>
    <submittedName>
        <fullName evidence="2">Uncharacterized protein</fullName>
    </submittedName>
</protein>
<reference evidence="2 3" key="1">
    <citation type="journal article" date="2020" name="bioRxiv">
        <title>Whole genome comparisons of ergot fungi reveals the divergence and evolution of species within the genus Claviceps are the result of varying mechanisms driving genome evolution and host range expansion.</title>
        <authorList>
            <person name="Wyka S.A."/>
            <person name="Mondo S.J."/>
            <person name="Liu M."/>
            <person name="Dettman J."/>
            <person name="Nalam V."/>
            <person name="Broders K.D."/>
        </authorList>
    </citation>
    <scope>NUCLEOTIDE SEQUENCE [LARGE SCALE GENOMIC DNA]</scope>
    <source>
        <strain evidence="2 3">CCC 1485</strain>
    </source>
</reference>
<evidence type="ECO:0000313" key="3">
    <source>
        <dbReference type="Proteomes" id="UP000706124"/>
    </source>
</evidence>
<keyword evidence="3" id="KW-1185">Reference proteome</keyword>
<dbReference type="Proteomes" id="UP000706124">
    <property type="component" value="Unassembled WGS sequence"/>
</dbReference>
<gene>
    <name evidence="2" type="ORF">E4U60_003660</name>
</gene>
<feature type="compositionally biased region" description="Low complexity" evidence="1">
    <location>
        <begin position="25"/>
        <end position="42"/>
    </location>
</feature>
<feature type="region of interest" description="Disordered" evidence="1">
    <location>
        <begin position="1"/>
        <end position="84"/>
    </location>
</feature>